<dbReference type="GO" id="GO:0004315">
    <property type="term" value="F:3-oxoacyl-[acyl-carrier-protein] synthase activity"/>
    <property type="evidence" value="ECO:0007669"/>
    <property type="project" value="InterPro"/>
</dbReference>
<evidence type="ECO:0000256" key="9">
    <source>
        <dbReference type="HAMAP-Rule" id="MF_01815"/>
    </source>
</evidence>
<dbReference type="PANTHER" id="PTHR34069">
    <property type="entry name" value="3-OXOACYL-[ACYL-CARRIER-PROTEIN] SYNTHASE 3"/>
    <property type="match status" value="1"/>
</dbReference>
<evidence type="ECO:0000256" key="8">
    <source>
        <dbReference type="ARBA" id="ARBA00023315"/>
    </source>
</evidence>
<comment type="subunit">
    <text evidence="9">Homodimer.</text>
</comment>
<dbReference type="GO" id="GO:0044550">
    <property type="term" value="P:secondary metabolite biosynthetic process"/>
    <property type="evidence" value="ECO:0007669"/>
    <property type="project" value="TreeGrafter"/>
</dbReference>
<feature type="active site" evidence="9">
    <location>
        <position position="245"/>
    </location>
</feature>
<evidence type="ECO:0000313" key="12">
    <source>
        <dbReference type="EMBL" id="HIY26464.1"/>
    </source>
</evidence>
<evidence type="ECO:0000256" key="5">
    <source>
        <dbReference type="ARBA" id="ARBA00022832"/>
    </source>
</evidence>
<evidence type="ECO:0000313" key="13">
    <source>
        <dbReference type="Proteomes" id="UP000823915"/>
    </source>
</evidence>
<dbReference type="GO" id="GO:0006633">
    <property type="term" value="P:fatty acid biosynthetic process"/>
    <property type="evidence" value="ECO:0007669"/>
    <property type="project" value="UniProtKB-UniRule"/>
</dbReference>
<keyword evidence="7 9" id="KW-0275">Fatty acid biosynthesis</keyword>
<dbReference type="CDD" id="cd00830">
    <property type="entry name" value="KAS_III"/>
    <property type="match status" value="1"/>
</dbReference>
<comment type="catalytic activity">
    <reaction evidence="9">
        <text>malonyl-[ACP] + acetyl-CoA + H(+) = 3-oxobutanoyl-[ACP] + CO2 + CoA</text>
        <dbReference type="Rhea" id="RHEA:12080"/>
        <dbReference type="Rhea" id="RHEA-COMP:9623"/>
        <dbReference type="Rhea" id="RHEA-COMP:9625"/>
        <dbReference type="ChEBI" id="CHEBI:15378"/>
        <dbReference type="ChEBI" id="CHEBI:16526"/>
        <dbReference type="ChEBI" id="CHEBI:57287"/>
        <dbReference type="ChEBI" id="CHEBI:57288"/>
        <dbReference type="ChEBI" id="CHEBI:78449"/>
        <dbReference type="ChEBI" id="CHEBI:78450"/>
        <dbReference type="EC" id="2.3.1.180"/>
    </reaction>
</comment>
<reference evidence="12" key="1">
    <citation type="journal article" date="2021" name="PeerJ">
        <title>Extensive microbial diversity within the chicken gut microbiome revealed by metagenomics and culture.</title>
        <authorList>
            <person name="Gilroy R."/>
            <person name="Ravi A."/>
            <person name="Getino M."/>
            <person name="Pursley I."/>
            <person name="Horton D.L."/>
            <person name="Alikhan N.F."/>
            <person name="Baker D."/>
            <person name="Gharbi K."/>
            <person name="Hall N."/>
            <person name="Watson M."/>
            <person name="Adriaenssens E.M."/>
            <person name="Foster-Nyarko E."/>
            <person name="Jarju S."/>
            <person name="Secka A."/>
            <person name="Antonio M."/>
            <person name="Oren A."/>
            <person name="Chaudhuri R.R."/>
            <person name="La Ragione R."/>
            <person name="Hildebrand F."/>
            <person name="Pallen M.J."/>
        </authorList>
    </citation>
    <scope>NUCLEOTIDE SEQUENCE</scope>
    <source>
        <strain evidence="12">1282</strain>
    </source>
</reference>
<dbReference type="SUPFAM" id="SSF53901">
    <property type="entry name" value="Thiolase-like"/>
    <property type="match status" value="1"/>
</dbReference>
<dbReference type="Pfam" id="PF08545">
    <property type="entry name" value="ACP_syn_III"/>
    <property type="match status" value="1"/>
</dbReference>
<evidence type="ECO:0000256" key="6">
    <source>
        <dbReference type="ARBA" id="ARBA00023098"/>
    </source>
</evidence>
<evidence type="ECO:0000256" key="4">
    <source>
        <dbReference type="ARBA" id="ARBA00022679"/>
    </source>
</evidence>
<evidence type="ECO:0000256" key="1">
    <source>
        <dbReference type="ARBA" id="ARBA00008642"/>
    </source>
</evidence>
<comment type="similarity">
    <text evidence="1 9">Belongs to the thiolase-like superfamily. FabH family.</text>
</comment>
<keyword evidence="6 9" id="KW-0443">Lipid metabolism</keyword>
<keyword evidence="4 9" id="KW-0808">Transferase</keyword>
<dbReference type="InterPro" id="IPR016039">
    <property type="entry name" value="Thiolase-like"/>
</dbReference>
<dbReference type="Gene3D" id="3.40.47.10">
    <property type="match status" value="1"/>
</dbReference>
<comment type="domain">
    <text evidence="9">The last Arg residue of the ACP-binding site is essential for the weak association between ACP/AcpP and FabH.</text>
</comment>
<keyword evidence="9" id="KW-0511">Multifunctional enzyme</keyword>
<dbReference type="AlphaFoldDB" id="A0A9D1YDE1"/>
<evidence type="ECO:0000256" key="2">
    <source>
        <dbReference type="ARBA" id="ARBA00022490"/>
    </source>
</evidence>
<dbReference type="HAMAP" id="MF_01815">
    <property type="entry name" value="FabH"/>
    <property type="match status" value="1"/>
</dbReference>
<dbReference type="InterPro" id="IPR013747">
    <property type="entry name" value="ACP_syn_III_C"/>
</dbReference>
<evidence type="ECO:0000256" key="7">
    <source>
        <dbReference type="ARBA" id="ARBA00023160"/>
    </source>
</evidence>
<dbReference type="InterPro" id="IPR004655">
    <property type="entry name" value="FabH"/>
</dbReference>
<feature type="active site" evidence="9">
    <location>
        <position position="276"/>
    </location>
</feature>
<reference evidence="12" key="2">
    <citation type="submission" date="2021-04" db="EMBL/GenBank/DDBJ databases">
        <authorList>
            <person name="Gilroy R."/>
        </authorList>
    </citation>
    <scope>NUCLEOTIDE SEQUENCE</scope>
    <source>
        <strain evidence="12">1282</strain>
    </source>
</reference>
<feature type="active site" evidence="9">
    <location>
        <position position="111"/>
    </location>
</feature>
<dbReference type="EC" id="2.3.1.180" evidence="9"/>
<evidence type="ECO:0000259" key="11">
    <source>
        <dbReference type="Pfam" id="PF08545"/>
    </source>
</evidence>
<comment type="subcellular location">
    <subcellularLocation>
        <location evidence="9">Cytoplasm</location>
    </subcellularLocation>
</comment>
<gene>
    <name evidence="9" type="primary">fabH</name>
    <name evidence="12" type="ORF">H9838_04720</name>
</gene>
<comment type="pathway">
    <text evidence="9">Lipid metabolism; fatty acid biosynthesis.</text>
</comment>
<sequence length="319" mass="34562">MSFCILGTGSFVPQRVVTNEDLSHMVETSDEWITKRVGVKQRHVCTTETATDMGVEAAQRALENSGVKPEELDMIIAATISADTISPGLAGMVQNRLGAGSCPCFDINVACPGFLYALDVADGFFARGRVKKVLVVSSERMSGLIDWADRSTCVIFGDGAGAAVLGEGDGYLSSTLSTLGGDDVISIPTWWNNSPFYEKELPKNCVFMAGQETYKFAVTSMVRDVRLVMDQAGITGEQVKAVIPHQANYRIINEARRRIPEIAPEKFLMNIDRYGNTSSASEPILLDEANRQGLLQRGDYVVLTAFGGGLSTAACVIRW</sequence>
<feature type="region of interest" description="ACP-binding" evidence="9">
    <location>
        <begin position="246"/>
        <end position="250"/>
    </location>
</feature>
<dbReference type="EMBL" id="DXDU01000076">
    <property type="protein sequence ID" value="HIY26464.1"/>
    <property type="molecule type" value="Genomic_DNA"/>
</dbReference>
<dbReference type="InterPro" id="IPR013751">
    <property type="entry name" value="ACP_syn_III_N"/>
</dbReference>
<dbReference type="GO" id="GO:0033818">
    <property type="term" value="F:beta-ketoacyl-acyl-carrier-protein synthase III activity"/>
    <property type="evidence" value="ECO:0007669"/>
    <property type="project" value="UniProtKB-UniRule"/>
</dbReference>
<evidence type="ECO:0000259" key="10">
    <source>
        <dbReference type="Pfam" id="PF08541"/>
    </source>
</evidence>
<keyword evidence="3 9" id="KW-0444">Lipid biosynthesis</keyword>
<organism evidence="12 13">
    <name type="scientific">Candidatus Acutalibacter pullistercoris</name>
    <dbReference type="NCBI Taxonomy" id="2838418"/>
    <lineage>
        <taxon>Bacteria</taxon>
        <taxon>Bacillati</taxon>
        <taxon>Bacillota</taxon>
        <taxon>Clostridia</taxon>
        <taxon>Eubacteriales</taxon>
        <taxon>Acutalibacteraceae</taxon>
        <taxon>Acutalibacter</taxon>
    </lineage>
</organism>
<keyword evidence="5 9" id="KW-0276">Fatty acid metabolism</keyword>
<proteinExistence type="inferred from homology"/>
<comment type="function">
    <text evidence="9">Catalyzes the condensation reaction of fatty acid synthesis by the addition to an acyl acceptor of two carbons from malonyl-ACP. Catalyzes the first condensation reaction which initiates fatty acid synthesis and may therefore play a role in governing the total rate of fatty acid production. Possesses both acetoacetyl-ACP synthase and acetyl transacylase activities. Its substrate specificity determines the biosynthesis of branched-chain and/or straight-chain of fatty acids.</text>
</comment>
<dbReference type="NCBIfam" id="NF006829">
    <property type="entry name" value="PRK09352.1"/>
    <property type="match status" value="1"/>
</dbReference>
<accession>A0A9D1YDE1</accession>
<feature type="domain" description="Beta-ketoacyl-[acyl-carrier-protein] synthase III N-terminal" evidence="11">
    <location>
        <begin position="105"/>
        <end position="178"/>
    </location>
</feature>
<feature type="domain" description="Beta-ketoacyl-[acyl-carrier-protein] synthase III C-terminal" evidence="10">
    <location>
        <begin position="229"/>
        <end position="319"/>
    </location>
</feature>
<dbReference type="PANTHER" id="PTHR34069:SF2">
    <property type="entry name" value="BETA-KETOACYL-[ACYL-CARRIER-PROTEIN] SYNTHASE III"/>
    <property type="match status" value="1"/>
</dbReference>
<keyword evidence="8 9" id="KW-0012">Acyltransferase</keyword>
<protein>
    <recommendedName>
        <fullName evidence="9">Beta-ketoacyl-[acyl-carrier-protein] synthase III</fullName>
        <shortName evidence="9">Beta-ketoacyl-ACP synthase III</shortName>
        <shortName evidence="9">KAS III</shortName>
        <ecNumber evidence="9">2.3.1.180</ecNumber>
    </recommendedName>
    <alternativeName>
        <fullName evidence="9">3-oxoacyl-[acyl-carrier-protein] synthase 3</fullName>
    </alternativeName>
    <alternativeName>
        <fullName evidence="9">3-oxoacyl-[acyl-carrier-protein] synthase III</fullName>
    </alternativeName>
</protein>
<evidence type="ECO:0000256" key="3">
    <source>
        <dbReference type="ARBA" id="ARBA00022516"/>
    </source>
</evidence>
<dbReference type="Proteomes" id="UP000823915">
    <property type="component" value="Unassembled WGS sequence"/>
</dbReference>
<dbReference type="Pfam" id="PF08541">
    <property type="entry name" value="ACP_syn_III_C"/>
    <property type="match status" value="1"/>
</dbReference>
<dbReference type="GO" id="GO:0005737">
    <property type="term" value="C:cytoplasm"/>
    <property type="evidence" value="ECO:0007669"/>
    <property type="project" value="UniProtKB-SubCell"/>
</dbReference>
<dbReference type="NCBIfam" id="TIGR00747">
    <property type="entry name" value="fabH"/>
    <property type="match status" value="1"/>
</dbReference>
<comment type="caution">
    <text evidence="12">The sequence shown here is derived from an EMBL/GenBank/DDBJ whole genome shotgun (WGS) entry which is preliminary data.</text>
</comment>
<name>A0A9D1YDE1_9FIRM</name>
<keyword evidence="2 9" id="KW-0963">Cytoplasm</keyword>